<feature type="transmembrane region" description="Helical" evidence="6">
    <location>
        <begin position="194"/>
        <end position="215"/>
    </location>
</feature>
<keyword evidence="3 6" id="KW-0812">Transmembrane</keyword>
<feature type="transmembrane region" description="Helical" evidence="6">
    <location>
        <begin position="275"/>
        <end position="294"/>
    </location>
</feature>
<name>A0A328YUZ6_9BURK</name>
<keyword evidence="4 6" id="KW-1133">Transmembrane helix</keyword>
<sequence length="392" mass="42191">MWLRGLFNQSAASLWVAGVSMVLVFALGRILGPESFGDYNYVLTLASLLAIVQDGGFKTLLQREFAHRSLAAVSPEVLLRHAVGHALAASAAALLLCVALGGARAPAMAFAVVAMALVVIANALSARWRGLGDYARDALWQMGVRSVTALAIMACVLLWRPDAVAVFAGWAGGIVLALLVARLWVRPRWSPPRAIYRTAAAFMLIDLATTIYFRIDIVMMDRLGVAPADIGRYAAAYRLFEGGVLLLAPAATIFFREVRLRWQDRAATRLLLRRALGGVLVLAMAGSAVAHVLAEPLLVLAYGADYAGAAPLFSWLLVAFLFLAPNYVLTQAAVALGLERWYAVAVCVAAVVNVSLNLWLLPRFGAVGAAWASIATEAVLMWMLYRGVRSWL</sequence>
<dbReference type="Pfam" id="PF01943">
    <property type="entry name" value="Polysacc_synt"/>
    <property type="match status" value="1"/>
</dbReference>
<feature type="transmembrane region" description="Helical" evidence="6">
    <location>
        <begin position="43"/>
        <end position="61"/>
    </location>
</feature>
<feature type="transmembrane region" description="Helical" evidence="6">
    <location>
        <begin position="341"/>
        <end position="360"/>
    </location>
</feature>
<dbReference type="RefSeq" id="WP_111879919.1">
    <property type="nucleotide sequence ID" value="NZ_CBCSGC010000023.1"/>
</dbReference>
<accession>A0A328YUZ6</accession>
<keyword evidence="8" id="KW-1185">Reference proteome</keyword>
<dbReference type="Proteomes" id="UP000248856">
    <property type="component" value="Unassembled WGS sequence"/>
</dbReference>
<feature type="transmembrane region" description="Helical" evidence="6">
    <location>
        <begin position="165"/>
        <end position="185"/>
    </location>
</feature>
<dbReference type="EMBL" id="QLTA01000041">
    <property type="protein sequence ID" value="RAR76953.1"/>
    <property type="molecule type" value="Genomic_DNA"/>
</dbReference>
<keyword evidence="5 6" id="KW-0472">Membrane</keyword>
<feature type="transmembrane region" description="Helical" evidence="6">
    <location>
        <begin position="12"/>
        <end position="31"/>
    </location>
</feature>
<evidence type="ECO:0000256" key="4">
    <source>
        <dbReference type="ARBA" id="ARBA00022989"/>
    </source>
</evidence>
<comment type="caution">
    <text evidence="7">The sequence shown here is derived from an EMBL/GenBank/DDBJ whole genome shotgun (WGS) entry which is preliminary data.</text>
</comment>
<evidence type="ECO:0000256" key="1">
    <source>
        <dbReference type="ARBA" id="ARBA00004651"/>
    </source>
</evidence>
<dbReference type="PANTHER" id="PTHR30250:SF11">
    <property type="entry name" value="O-ANTIGEN TRANSPORTER-RELATED"/>
    <property type="match status" value="1"/>
</dbReference>
<gene>
    <name evidence="7" type="ORF">AX018_104111</name>
</gene>
<feature type="transmembrane region" description="Helical" evidence="6">
    <location>
        <begin position="306"/>
        <end position="329"/>
    </location>
</feature>
<dbReference type="InterPro" id="IPR002797">
    <property type="entry name" value="Polysacc_synth"/>
</dbReference>
<dbReference type="PANTHER" id="PTHR30250">
    <property type="entry name" value="PST FAMILY PREDICTED COLANIC ACID TRANSPORTER"/>
    <property type="match status" value="1"/>
</dbReference>
<feature type="transmembrane region" description="Helical" evidence="6">
    <location>
        <begin position="82"/>
        <end position="101"/>
    </location>
</feature>
<reference evidence="7 8" key="1">
    <citation type="submission" date="2018-06" db="EMBL/GenBank/DDBJ databases">
        <title>Genomic Encyclopedia of Archaeal and Bacterial Type Strains, Phase II (KMG-II): from individual species to whole genera.</title>
        <authorList>
            <person name="Goeker M."/>
        </authorList>
    </citation>
    <scope>NUCLEOTIDE SEQUENCE [LARGE SCALE GENOMIC DNA]</scope>
    <source>
        <strain evidence="7 8">CFPB 3232</strain>
    </source>
</reference>
<feature type="transmembrane region" description="Helical" evidence="6">
    <location>
        <begin position="366"/>
        <end position="385"/>
    </location>
</feature>
<dbReference type="OrthoDB" id="8807718at2"/>
<feature type="transmembrane region" description="Helical" evidence="6">
    <location>
        <begin position="138"/>
        <end position="159"/>
    </location>
</feature>
<evidence type="ECO:0000256" key="5">
    <source>
        <dbReference type="ARBA" id="ARBA00023136"/>
    </source>
</evidence>
<organism evidence="7 8">
    <name type="scientific">Paracidovorax anthurii</name>
    <dbReference type="NCBI Taxonomy" id="78229"/>
    <lineage>
        <taxon>Bacteria</taxon>
        <taxon>Pseudomonadati</taxon>
        <taxon>Pseudomonadota</taxon>
        <taxon>Betaproteobacteria</taxon>
        <taxon>Burkholderiales</taxon>
        <taxon>Comamonadaceae</taxon>
        <taxon>Paracidovorax</taxon>
    </lineage>
</organism>
<keyword evidence="2" id="KW-1003">Cell membrane</keyword>
<evidence type="ECO:0000313" key="7">
    <source>
        <dbReference type="EMBL" id="RAR76953.1"/>
    </source>
</evidence>
<evidence type="ECO:0000256" key="3">
    <source>
        <dbReference type="ARBA" id="ARBA00022692"/>
    </source>
</evidence>
<evidence type="ECO:0000313" key="8">
    <source>
        <dbReference type="Proteomes" id="UP000248856"/>
    </source>
</evidence>
<feature type="transmembrane region" description="Helical" evidence="6">
    <location>
        <begin position="107"/>
        <end position="126"/>
    </location>
</feature>
<evidence type="ECO:0000256" key="2">
    <source>
        <dbReference type="ARBA" id="ARBA00022475"/>
    </source>
</evidence>
<dbReference type="GO" id="GO:0005886">
    <property type="term" value="C:plasma membrane"/>
    <property type="evidence" value="ECO:0007669"/>
    <property type="project" value="UniProtKB-SubCell"/>
</dbReference>
<dbReference type="InterPro" id="IPR050833">
    <property type="entry name" value="Poly_Biosynth_Transport"/>
</dbReference>
<comment type="subcellular location">
    <subcellularLocation>
        <location evidence="1">Cell membrane</location>
        <topology evidence="1">Multi-pass membrane protein</topology>
    </subcellularLocation>
</comment>
<feature type="transmembrane region" description="Helical" evidence="6">
    <location>
        <begin position="235"/>
        <end position="255"/>
    </location>
</feature>
<evidence type="ECO:0000256" key="6">
    <source>
        <dbReference type="SAM" id="Phobius"/>
    </source>
</evidence>
<protein>
    <submittedName>
        <fullName evidence="7">O-antigen/teichoic acid export membrane protein</fullName>
    </submittedName>
</protein>
<dbReference type="AlphaFoldDB" id="A0A328YUZ6"/>
<proteinExistence type="predicted"/>